<dbReference type="InterPro" id="IPR036922">
    <property type="entry name" value="Rieske_2Fe-2S_sf"/>
</dbReference>
<keyword evidence="3" id="KW-0479">Metal-binding</keyword>
<evidence type="ECO:0000313" key="8">
    <source>
        <dbReference type="Proteomes" id="UP000015520"/>
    </source>
</evidence>
<dbReference type="InterPro" id="IPR017941">
    <property type="entry name" value="Rieske_2Fe-2S"/>
</dbReference>
<dbReference type="AlphaFoldDB" id="T0L1V8"/>
<dbReference type="GO" id="GO:0051537">
    <property type="term" value="F:2 iron, 2 sulfur cluster binding"/>
    <property type="evidence" value="ECO:0007669"/>
    <property type="project" value="UniProtKB-KW"/>
</dbReference>
<keyword evidence="5" id="KW-0411">Iron-sulfur</keyword>
<dbReference type="EMBL" id="AUPZ01000005">
    <property type="protein sequence ID" value="EQB39768.1"/>
    <property type="molecule type" value="Genomic_DNA"/>
</dbReference>
<dbReference type="GO" id="GO:0046872">
    <property type="term" value="F:metal ion binding"/>
    <property type="evidence" value="ECO:0007669"/>
    <property type="project" value="UniProtKB-KW"/>
</dbReference>
<evidence type="ECO:0000313" key="7">
    <source>
        <dbReference type="EMBL" id="EQB39768.1"/>
    </source>
</evidence>
<keyword evidence="4" id="KW-0408">Iron</keyword>
<dbReference type="InterPro" id="IPR019546">
    <property type="entry name" value="TAT_signal_bac_arc"/>
</dbReference>
<feature type="domain" description="Rieske" evidence="6">
    <location>
        <begin position="73"/>
        <end position="187"/>
    </location>
</feature>
<reference evidence="7 8" key="1">
    <citation type="submission" date="2013-07" db="EMBL/GenBank/DDBJ databases">
        <title>Sulfurimonas hongkongensis AST-10 Genome Sequencing.</title>
        <authorList>
            <person name="Cai L."/>
            <person name="Zhang T."/>
        </authorList>
    </citation>
    <scope>NUCLEOTIDE SEQUENCE [LARGE SCALE GENOMIC DNA]</scope>
    <source>
        <strain evidence="7 8">AST-10</strain>
    </source>
</reference>
<dbReference type="SUPFAM" id="SSF50022">
    <property type="entry name" value="ISP domain"/>
    <property type="match status" value="1"/>
</dbReference>
<accession>T0L1V8</accession>
<sequence length="241" mass="26857">MDRRNFLRVVGATGALVAISPSTISGRLYASTGLYESYERVQLIDAQGSPIKLTDLKKETNYVFNYPYVATPTILLDLEDTTAKDVRLKSEYGEEYIWKGGVGEGRTVVAYSAICSHQLAHPTPDDSFLQYVQKDKKTMACDHGGVMVCSSHLSSFEAKEGCKNISGPASEPLASIVLEIADDDTIYAVGVLGPDKFHEYFKAFKPEFKKYYEGRRKAKKKVKTSATMVELSQYTKEIIQY</sequence>
<evidence type="ECO:0000256" key="3">
    <source>
        <dbReference type="ARBA" id="ARBA00022723"/>
    </source>
</evidence>
<dbReference type="STRING" id="1172190.M947_04120"/>
<evidence type="ECO:0000259" key="6">
    <source>
        <dbReference type="PROSITE" id="PS51296"/>
    </source>
</evidence>
<dbReference type="Pfam" id="PF00355">
    <property type="entry name" value="Rieske"/>
    <property type="match status" value="1"/>
</dbReference>
<dbReference type="eggNOG" id="COG0723">
    <property type="taxonomic scope" value="Bacteria"/>
</dbReference>
<dbReference type="Proteomes" id="UP000015520">
    <property type="component" value="Unassembled WGS sequence"/>
</dbReference>
<comment type="caution">
    <text evidence="7">The sequence shown here is derived from an EMBL/GenBank/DDBJ whole genome shotgun (WGS) entry which is preliminary data.</text>
</comment>
<name>T0L1V8_9BACT</name>
<evidence type="ECO:0000256" key="1">
    <source>
        <dbReference type="ARBA" id="ARBA00022505"/>
    </source>
</evidence>
<dbReference type="Gene3D" id="2.102.10.10">
    <property type="entry name" value="Rieske [2Fe-2S] iron-sulphur domain"/>
    <property type="match status" value="1"/>
</dbReference>
<dbReference type="OrthoDB" id="25106at2"/>
<dbReference type="RefSeq" id="WP_021287095.1">
    <property type="nucleotide sequence ID" value="NZ_AUPZ01000005.1"/>
</dbReference>
<organism evidence="7 8">
    <name type="scientific">Sulfurimonas hongkongensis</name>
    <dbReference type="NCBI Taxonomy" id="1172190"/>
    <lineage>
        <taxon>Bacteria</taxon>
        <taxon>Pseudomonadati</taxon>
        <taxon>Campylobacterota</taxon>
        <taxon>Epsilonproteobacteria</taxon>
        <taxon>Campylobacterales</taxon>
        <taxon>Sulfurimonadaceae</taxon>
        <taxon>Sulfurimonas</taxon>
    </lineage>
</organism>
<evidence type="ECO:0000256" key="4">
    <source>
        <dbReference type="ARBA" id="ARBA00023004"/>
    </source>
</evidence>
<evidence type="ECO:0000256" key="2">
    <source>
        <dbReference type="ARBA" id="ARBA00022714"/>
    </source>
</evidence>
<dbReference type="PROSITE" id="PS51296">
    <property type="entry name" value="RIESKE"/>
    <property type="match status" value="1"/>
</dbReference>
<protein>
    <recommendedName>
        <fullName evidence="6">Rieske domain-containing protein</fullName>
    </recommendedName>
</protein>
<gene>
    <name evidence="7" type="ORF">M947_04120</name>
</gene>
<keyword evidence="2" id="KW-0001">2Fe-2S</keyword>
<keyword evidence="8" id="KW-1185">Reference proteome</keyword>
<proteinExistence type="predicted"/>
<evidence type="ECO:0000256" key="5">
    <source>
        <dbReference type="ARBA" id="ARBA00023014"/>
    </source>
</evidence>
<keyword evidence="1" id="KW-0500">Molybdenum</keyword>
<dbReference type="PATRIC" id="fig|1172190.3.peg.800"/>
<dbReference type="NCBIfam" id="TIGR01409">
    <property type="entry name" value="TAT_signal_seq"/>
    <property type="match status" value="1"/>
</dbReference>